<reference evidence="1" key="1">
    <citation type="submission" date="2020-01" db="EMBL/GenBank/DDBJ databases">
        <authorList>
            <person name="Meier V. D."/>
            <person name="Meier V D."/>
        </authorList>
    </citation>
    <scope>NUCLEOTIDE SEQUENCE</scope>
    <source>
        <strain evidence="1">HLG_WM_MAG_07</strain>
    </source>
</reference>
<organism evidence="1">
    <name type="scientific">uncultured Thiotrichaceae bacterium</name>
    <dbReference type="NCBI Taxonomy" id="298394"/>
    <lineage>
        <taxon>Bacteria</taxon>
        <taxon>Pseudomonadati</taxon>
        <taxon>Pseudomonadota</taxon>
        <taxon>Gammaproteobacteria</taxon>
        <taxon>Thiotrichales</taxon>
        <taxon>Thiotrichaceae</taxon>
        <taxon>environmental samples</taxon>
    </lineage>
</organism>
<protein>
    <recommendedName>
        <fullName evidence="2">Hemerythrin-like domain-containing protein</fullName>
    </recommendedName>
</protein>
<sequence>MISFEELTEQNHKIAELAKVLSFIINDRELCDTDVTCDLFFDFVDKVQTHLDVEDRELYIALLTHNDITIKNTATRFLSGSGEIKRVFKQYLRRWCKNKALRIKDYERFTKDTHEMFTLILQRIEDETIHLYPTVRAVRQEQKAA</sequence>
<name>A0A6S6SMC6_9GAMM</name>
<gene>
    <name evidence="1" type="ORF">HELGO_WM30743</name>
</gene>
<proteinExistence type="predicted"/>
<evidence type="ECO:0000313" key="1">
    <source>
        <dbReference type="EMBL" id="CAA6803898.1"/>
    </source>
</evidence>
<evidence type="ECO:0008006" key="2">
    <source>
        <dbReference type="Google" id="ProtNLM"/>
    </source>
</evidence>
<accession>A0A6S6SMC6</accession>
<dbReference type="AlphaFoldDB" id="A0A6S6SMC6"/>
<dbReference type="EMBL" id="CACVAY010000017">
    <property type="protein sequence ID" value="CAA6803898.1"/>
    <property type="molecule type" value="Genomic_DNA"/>
</dbReference>